<evidence type="ECO:0000313" key="2">
    <source>
        <dbReference type="Proteomes" id="UP000272888"/>
    </source>
</evidence>
<name>A0A3A8PXH3_9BACT</name>
<dbReference type="EMBL" id="RAWB01000130">
    <property type="protein sequence ID" value="RKH59651.1"/>
    <property type="molecule type" value="Genomic_DNA"/>
</dbReference>
<dbReference type="Proteomes" id="UP000272888">
    <property type="component" value="Unassembled WGS sequence"/>
</dbReference>
<keyword evidence="2" id="KW-1185">Reference proteome</keyword>
<organism evidence="1 2">
    <name type="scientific">Corallococcus llansteffanensis</name>
    <dbReference type="NCBI Taxonomy" id="2316731"/>
    <lineage>
        <taxon>Bacteria</taxon>
        <taxon>Pseudomonadati</taxon>
        <taxon>Myxococcota</taxon>
        <taxon>Myxococcia</taxon>
        <taxon>Myxococcales</taxon>
        <taxon>Cystobacterineae</taxon>
        <taxon>Myxococcaceae</taxon>
        <taxon>Corallococcus</taxon>
    </lineage>
</organism>
<dbReference type="RefSeq" id="WP_120643994.1">
    <property type="nucleotide sequence ID" value="NZ_RAWB01000130.1"/>
</dbReference>
<reference evidence="2" key="1">
    <citation type="submission" date="2018-09" db="EMBL/GenBank/DDBJ databases">
        <authorList>
            <person name="Livingstone P.G."/>
            <person name="Whitworth D.E."/>
        </authorList>
    </citation>
    <scope>NUCLEOTIDE SEQUENCE [LARGE SCALE GENOMIC DNA]</scope>
    <source>
        <strain evidence="2">CA051B</strain>
    </source>
</reference>
<protein>
    <submittedName>
        <fullName evidence="1">Uncharacterized protein</fullName>
    </submittedName>
</protein>
<comment type="caution">
    <text evidence="1">The sequence shown here is derived from an EMBL/GenBank/DDBJ whole genome shotgun (WGS) entry which is preliminary data.</text>
</comment>
<gene>
    <name evidence="1" type="ORF">D7V93_14570</name>
</gene>
<accession>A0A3A8PXH3</accession>
<evidence type="ECO:0000313" key="1">
    <source>
        <dbReference type="EMBL" id="RKH59651.1"/>
    </source>
</evidence>
<dbReference type="AlphaFoldDB" id="A0A3A8PXH3"/>
<sequence>MHKNLREALRRAHFTALASATDWGDFERMVRSMFWTTLTILTNALLEMVGQEGMQEAATDWDKALLIVNAVKRENRERNPSFRRARHAPTMLSLFDSPENSLEDSVEEPIKELPKSSKKSALRLRGFTNACPQRVKTKLLGQRLSRLSSLVLKGQKDTALGSAHASFTEDFGAFHAIYRSLKDQLLTHAPQKDSSLGKDPQEHWLGKLKKKGGGRKRYLGVTGQPNMGFVVIEEGEPVSWIQALVHLTVFRKRMQGKQLKQVMTHVDEDGADIAHSFTHVVLGGLPTCVWLHNTKSKKGEGATRIISFVDKQQVVEGTVLDTKYEHLDTLSILDLSYEELFLLLQMATRDCMGASDAKMAAQLLSFLGPEYATGECKPISDGLFDTQIQCPLKVKTLGSERESPLTTTVTVSVRTVCSTVLSILFLSEPRHALPLWLSNLDALRCVATGAINFTQLFARKWIFVKGQGEDPVDVALVKDAPHTIGYLLASANIAKYTLSPDDEDTRKLKELIMPACEVFFKAGSLPDLSLMLKTLKAHFSSPVVEEDDDDFSGYFESKKDDEDEVDEVWGYQWDWTPPTGKGALKTYNTTVLPLRMLSLDNKQLVPVVRQLTFIAPIVKILLLRELLMLTK</sequence>
<proteinExistence type="predicted"/>